<dbReference type="InterPro" id="IPR001650">
    <property type="entry name" value="Helicase_C-like"/>
</dbReference>
<dbReference type="EC" id="3.6.4.13" evidence="5"/>
<evidence type="ECO:0000256" key="6">
    <source>
        <dbReference type="SAM" id="MobiDB-lite"/>
    </source>
</evidence>
<dbReference type="GO" id="GO:0003723">
    <property type="term" value="F:RNA binding"/>
    <property type="evidence" value="ECO:0007669"/>
    <property type="project" value="UniProtKB-UniRule"/>
</dbReference>
<feature type="region of interest" description="Disordered" evidence="6">
    <location>
        <begin position="662"/>
        <end position="784"/>
    </location>
</feature>
<feature type="domain" description="Helicase ATP-binding" evidence="7">
    <location>
        <begin position="152"/>
        <end position="360"/>
    </location>
</feature>
<accession>A0A9P6EE88</accession>
<sequence>MASTSTVLARLAQNASTSFVGSSVLSSLRTPSLRRSFVYIAQKRNGFPHARQLFPSELLLPRVSSLGRVNNFSTSSSYYSPAVAEALSEEADVEPSETIPDSSVPFSELEGKIHPNTLKAITVRPFKHTHLSPVQEQILPLLPELALTTEEAAGSKTARDLLVKAKTGTGKTMAFLVPAIESRLNAIKKHVEAKVEEMTSQGITVTATDKARLEHNYAVENAGVLIISPTRELATQIAVEAMNLTTHHRGFGVQVILGGESRGRQLRQWRGRKDIIVATPGRVIDLLESEESVSQAMKSTKLLVLDEADTLLDMGFQPDIVRISSYLPKTSERQTFLFSATVSRKVEEIARVTLSSKYRYINCVSSDDSPVHAHIPQYHTVLPSGEHALPHLLRVIAHDQLTKQKEGTKSKIIIFFSTTKMVQIFSELLRMSAISLPCGRQTTIYEMHSKKDMDRRISTSRNFRQDDGPGSILVTSDVSARGVDYPGVTRVVQMGLPASKEMYIHRVGRTGRGNSKEGRGDLVISPWEMGFLQSRMKDVGLVPVTVDGIKGEVEELAKELADSTPAAKLIPGRTSSLGHRMPTARSYLPTFSTLDSAAGAATSSIGGQEYSETYMSQLGFYLGHTEELGLRLNEVADGLGRYFQQMGALEGPPAMSRAMAERLQMGSAKRQRGGQRSKNPAWGTFATGSNNRGLGRNEGRRSSWESGGSGFRGEVGSQRDRQPPRFRERSEGGSDGGYRGSSRGSGSGDWATEKRSGSSGRSGPHWSGRGHVSSRSPRDFKSRD</sequence>
<evidence type="ECO:0000313" key="9">
    <source>
        <dbReference type="EMBL" id="KAF9527467.1"/>
    </source>
</evidence>
<comment type="function">
    <text evidence="5">RNA helicase.</text>
</comment>
<proteinExistence type="inferred from homology"/>
<dbReference type="Pfam" id="PF00270">
    <property type="entry name" value="DEAD"/>
    <property type="match status" value="1"/>
</dbReference>
<comment type="similarity">
    <text evidence="5">Belongs to the DEAD box helicase family.</text>
</comment>
<comment type="caution">
    <text evidence="9">The sequence shown here is derived from an EMBL/GenBank/DDBJ whole genome shotgun (WGS) entry which is preliminary data.</text>
</comment>
<keyword evidence="3 5" id="KW-0067">ATP-binding</keyword>
<reference evidence="9" key="1">
    <citation type="submission" date="2020-11" db="EMBL/GenBank/DDBJ databases">
        <authorList>
            <consortium name="DOE Joint Genome Institute"/>
            <person name="Ahrendt S."/>
            <person name="Riley R."/>
            <person name="Andreopoulos W."/>
            <person name="Labutti K."/>
            <person name="Pangilinan J."/>
            <person name="Ruiz-Duenas F.J."/>
            <person name="Barrasa J.M."/>
            <person name="Sanchez-Garcia M."/>
            <person name="Camarero S."/>
            <person name="Miyauchi S."/>
            <person name="Serrano A."/>
            <person name="Linde D."/>
            <person name="Babiker R."/>
            <person name="Drula E."/>
            <person name="Ayuso-Fernandez I."/>
            <person name="Pacheco R."/>
            <person name="Padilla G."/>
            <person name="Ferreira P."/>
            <person name="Barriuso J."/>
            <person name="Kellner H."/>
            <person name="Castanera R."/>
            <person name="Alfaro M."/>
            <person name="Ramirez L."/>
            <person name="Pisabarro A.G."/>
            <person name="Kuo A."/>
            <person name="Tritt A."/>
            <person name="Lipzen A."/>
            <person name="He G."/>
            <person name="Yan M."/>
            <person name="Ng V."/>
            <person name="Cullen D."/>
            <person name="Martin F."/>
            <person name="Rosso M.-N."/>
            <person name="Henrissat B."/>
            <person name="Hibbett D."/>
            <person name="Martinez A.T."/>
            <person name="Grigoriev I.V."/>
        </authorList>
    </citation>
    <scope>NUCLEOTIDE SEQUENCE</scope>
    <source>
        <strain evidence="9">CBS 506.95</strain>
    </source>
</reference>
<keyword evidence="5" id="KW-0347">Helicase</keyword>
<dbReference type="SUPFAM" id="SSF52540">
    <property type="entry name" value="P-loop containing nucleoside triphosphate hydrolases"/>
    <property type="match status" value="1"/>
</dbReference>
<dbReference type="PROSITE" id="PS51192">
    <property type="entry name" value="HELICASE_ATP_BIND_1"/>
    <property type="match status" value="1"/>
</dbReference>
<dbReference type="GO" id="GO:0016787">
    <property type="term" value="F:hydrolase activity"/>
    <property type="evidence" value="ECO:0007669"/>
    <property type="project" value="UniProtKB-KW"/>
</dbReference>
<name>A0A9P6EE88_9AGAR</name>
<keyword evidence="1 5" id="KW-0547">Nucleotide-binding</keyword>
<keyword evidence="2 5" id="KW-0378">Hydrolase</keyword>
<feature type="domain" description="Helicase C-terminal" evidence="8">
    <location>
        <begin position="400"/>
        <end position="557"/>
    </location>
</feature>
<evidence type="ECO:0000256" key="3">
    <source>
        <dbReference type="ARBA" id="ARBA00022840"/>
    </source>
</evidence>
<dbReference type="Proteomes" id="UP000807306">
    <property type="component" value="Unassembled WGS sequence"/>
</dbReference>
<dbReference type="EMBL" id="MU157861">
    <property type="protein sequence ID" value="KAF9527467.1"/>
    <property type="molecule type" value="Genomic_DNA"/>
</dbReference>
<evidence type="ECO:0000256" key="5">
    <source>
        <dbReference type="RuleBase" id="RU365068"/>
    </source>
</evidence>
<keyword evidence="4 5" id="KW-0694">RNA-binding</keyword>
<dbReference type="InterPro" id="IPR014001">
    <property type="entry name" value="Helicase_ATP-bd"/>
</dbReference>
<comment type="domain">
    <text evidence="5">The Q motif is unique to and characteristic of the DEAD box family of RNA helicases and controls ATP binding and hydrolysis.</text>
</comment>
<evidence type="ECO:0000256" key="4">
    <source>
        <dbReference type="ARBA" id="ARBA00022884"/>
    </source>
</evidence>
<organism evidence="9 10">
    <name type="scientific">Crepidotus variabilis</name>
    <dbReference type="NCBI Taxonomy" id="179855"/>
    <lineage>
        <taxon>Eukaryota</taxon>
        <taxon>Fungi</taxon>
        <taxon>Dikarya</taxon>
        <taxon>Basidiomycota</taxon>
        <taxon>Agaricomycotina</taxon>
        <taxon>Agaricomycetes</taxon>
        <taxon>Agaricomycetidae</taxon>
        <taxon>Agaricales</taxon>
        <taxon>Agaricineae</taxon>
        <taxon>Crepidotaceae</taxon>
        <taxon>Crepidotus</taxon>
    </lineage>
</organism>
<dbReference type="Pfam" id="PF00271">
    <property type="entry name" value="Helicase_C"/>
    <property type="match status" value="1"/>
</dbReference>
<comment type="catalytic activity">
    <reaction evidence="5">
        <text>ATP + H2O = ADP + phosphate + H(+)</text>
        <dbReference type="Rhea" id="RHEA:13065"/>
        <dbReference type="ChEBI" id="CHEBI:15377"/>
        <dbReference type="ChEBI" id="CHEBI:15378"/>
        <dbReference type="ChEBI" id="CHEBI:30616"/>
        <dbReference type="ChEBI" id="CHEBI:43474"/>
        <dbReference type="ChEBI" id="CHEBI:456216"/>
        <dbReference type="EC" id="3.6.4.13"/>
    </reaction>
</comment>
<evidence type="ECO:0000256" key="2">
    <source>
        <dbReference type="ARBA" id="ARBA00022801"/>
    </source>
</evidence>
<dbReference type="CDD" id="cd18787">
    <property type="entry name" value="SF2_C_DEAD"/>
    <property type="match status" value="1"/>
</dbReference>
<dbReference type="InterPro" id="IPR027417">
    <property type="entry name" value="P-loop_NTPase"/>
</dbReference>
<evidence type="ECO:0000259" key="7">
    <source>
        <dbReference type="PROSITE" id="PS51192"/>
    </source>
</evidence>
<protein>
    <recommendedName>
        <fullName evidence="5">ATP-dependent RNA helicase</fullName>
        <ecNumber evidence="5">3.6.4.13</ecNumber>
    </recommendedName>
</protein>
<evidence type="ECO:0000256" key="1">
    <source>
        <dbReference type="ARBA" id="ARBA00022741"/>
    </source>
</evidence>
<dbReference type="PANTHER" id="PTHR24031">
    <property type="entry name" value="RNA HELICASE"/>
    <property type="match status" value="1"/>
</dbReference>
<dbReference type="GO" id="GO:0005524">
    <property type="term" value="F:ATP binding"/>
    <property type="evidence" value="ECO:0007669"/>
    <property type="project" value="UniProtKB-UniRule"/>
</dbReference>
<keyword evidence="10" id="KW-1185">Reference proteome</keyword>
<feature type="compositionally biased region" description="Basic and acidic residues" evidence="6">
    <location>
        <begin position="717"/>
        <end position="732"/>
    </location>
</feature>
<dbReference type="OrthoDB" id="193716at2759"/>
<feature type="compositionally biased region" description="Gly residues" evidence="6">
    <location>
        <begin position="733"/>
        <end position="747"/>
    </location>
</feature>
<gene>
    <name evidence="9" type="ORF">CPB83DRAFT_884242</name>
</gene>
<evidence type="ECO:0000313" key="10">
    <source>
        <dbReference type="Proteomes" id="UP000807306"/>
    </source>
</evidence>
<dbReference type="Gene3D" id="3.40.50.300">
    <property type="entry name" value="P-loop containing nucleotide triphosphate hydrolases"/>
    <property type="match status" value="2"/>
</dbReference>
<dbReference type="SMART" id="SM00487">
    <property type="entry name" value="DEXDc"/>
    <property type="match status" value="1"/>
</dbReference>
<dbReference type="GO" id="GO:0003724">
    <property type="term" value="F:RNA helicase activity"/>
    <property type="evidence" value="ECO:0007669"/>
    <property type="project" value="UniProtKB-EC"/>
</dbReference>
<dbReference type="InterPro" id="IPR011545">
    <property type="entry name" value="DEAD/DEAH_box_helicase_dom"/>
</dbReference>
<dbReference type="SMART" id="SM00490">
    <property type="entry name" value="HELICc"/>
    <property type="match status" value="1"/>
</dbReference>
<dbReference type="AlphaFoldDB" id="A0A9P6EE88"/>
<evidence type="ECO:0000259" key="8">
    <source>
        <dbReference type="PROSITE" id="PS51194"/>
    </source>
</evidence>
<dbReference type="PROSITE" id="PS51194">
    <property type="entry name" value="HELICASE_CTER"/>
    <property type="match status" value="1"/>
</dbReference>